<evidence type="ECO:0000313" key="3">
    <source>
        <dbReference type="Proteomes" id="UP001163046"/>
    </source>
</evidence>
<dbReference type="Pfam" id="PF07426">
    <property type="entry name" value="Dynactin_p22"/>
    <property type="match status" value="1"/>
</dbReference>
<dbReference type="EMBL" id="MU827779">
    <property type="protein sequence ID" value="KAJ7339435.1"/>
    <property type="molecule type" value="Genomic_DNA"/>
</dbReference>
<proteinExistence type="predicted"/>
<evidence type="ECO:0008006" key="4">
    <source>
        <dbReference type="Google" id="ProtNLM"/>
    </source>
</evidence>
<keyword evidence="1" id="KW-0175">Coiled coil</keyword>
<name>A0A9W9YFE2_9CNID</name>
<organism evidence="2 3">
    <name type="scientific">Desmophyllum pertusum</name>
    <dbReference type="NCBI Taxonomy" id="174260"/>
    <lineage>
        <taxon>Eukaryota</taxon>
        <taxon>Metazoa</taxon>
        <taxon>Cnidaria</taxon>
        <taxon>Anthozoa</taxon>
        <taxon>Hexacorallia</taxon>
        <taxon>Scleractinia</taxon>
        <taxon>Caryophylliina</taxon>
        <taxon>Caryophylliidae</taxon>
        <taxon>Desmophyllum</taxon>
    </lineage>
</organism>
<evidence type="ECO:0000313" key="2">
    <source>
        <dbReference type="EMBL" id="KAJ7339435.1"/>
    </source>
</evidence>
<dbReference type="PANTHER" id="PTHR28360">
    <property type="entry name" value="DYNACTIN SUBUNIT 3"/>
    <property type="match status" value="1"/>
</dbReference>
<accession>A0A9W9YFE2</accession>
<comment type="caution">
    <text evidence="2">The sequence shown here is derived from an EMBL/GenBank/DDBJ whole genome shotgun (WGS) entry which is preliminary data.</text>
</comment>
<protein>
    <recommendedName>
        <fullName evidence="4">Dynactin subunit 3</fullName>
    </recommendedName>
</protein>
<dbReference type="Proteomes" id="UP001163046">
    <property type="component" value="Unassembled WGS sequence"/>
</dbReference>
<reference evidence="2" key="1">
    <citation type="submission" date="2023-01" db="EMBL/GenBank/DDBJ databases">
        <title>Genome assembly of the deep-sea coral Lophelia pertusa.</title>
        <authorList>
            <person name="Herrera S."/>
            <person name="Cordes E."/>
        </authorList>
    </citation>
    <scope>NUCLEOTIDE SEQUENCE</scope>
    <source>
        <strain evidence="2">USNM1676648</strain>
        <tissue evidence="2">Polyp</tissue>
    </source>
</reference>
<dbReference type="OrthoDB" id="16729at2759"/>
<evidence type="ECO:0000256" key="1">
    <source>
        <dbReference type="SAM" id="Coils"/>
    </source>
</evidence>
<dbReference type="AlphaFoldDB" id="A0A9W9YFE2"/>
<feature type="coiled-coil region" evidence="1">
    <location>
        <begin position="3"/>
        <end position="30"/>
    </location>
</feature>
<dbReference type="PANTHER" id="PTHR28360:SF1">
    <property type="entry name" value="DYNACTIN SUBUNIT 3"/>
    <property type="match status" value="1"/>
</dbReference>
<dbReference type="GO" id="GO:0005869">
    <property type="term" value="C:dynactin complex"/>
    <property type="evidence" value="ECO:0007669"/>
    <property type="project" value="InterPro"/>
</dbReference>
<gene>
    <name evidence="2" type="ORF">OS493_005833</name>
</gene>
<keyword evidence="3" id="KW-1185">Reference proteome</keyword>
<sequence>MAAKEKGAAVDVLEKRVSDLERRIITSEEDVLNLKGSSCLGTLNNVQKSINKIGSKYARIAAVWKKVKELEIFLSPEFLENASLTDDAKADIIVAGESQLKACADQLRQIEDLKKVVTTEPLKDLPTWSAKLQPLVEVHIQQKEEFNAADERLQNLLTAYNNIINLLSKEFVQWDNTLTQIEQAMEVKPAD</sequence>
<dbReference type="InterPro" id="IPR009991">
    <property type="entry name" value="DCTN3"/>
</dbReference>
<dbReference type="GO" id="GO:0061640">
    <property type="term" value="P:cytoskeleton-dependent cytokinesis"/>
    <property type="evidence" value="ECO:0007669"/>
    <property type="project" value="InterPro"/>
</dbReference>